<organism evidence="3 4">
    <name type="scientific">Nocardioides soli</name>
    <dbReference type="NCBI Taxonomy" id="1036020"/>
    <lineage>
        <taxon>Bacteria</taxon>
        <taxon>Bacillati</taxon>
        <taxon>Actinomycetota</taxon>
        <taxon>Actinomycetes</taxon>
        <taxon>Propionibacteriales</taxon>
        <taxon>Nocardioidaceae</taxon>
        <taxon>Nocardioides</taxon>
    </lineage>
</organism>
<evidence type="ECO:0000313" key="4">
    <source>
        <dbReference type="Proteomes" id="UP000589626"/>
    </source>
</evidence>
<evidence type="ECO:0000313" key="3">
    <source>
        <dbReference type="EMBL" id="MBB3040531.1"/>
    </source>
</evidence>
<dbReference type="Gene3D" id="3.40.1620.10">
    <property type="entry name" value="YefM-like domain"/>
    <property type="match status" value="1"/>
</dbReference>
<gene>
    <name evidence="3" type="ORF">FHU40_000332</name>
</gene>
<dbReference type="InterPro" id="IPR036165">
    <property type="entry name" value="YefM-like_sf"/>
</dbReference>
<name>A0A7W4Z089_9ACTN</name>
<proteinExistence type="inferred from homology"/>
<reference evidence="3 4" key="1">
    <citation type="submission" date="2020-08" db="EMBL/GenBank/DDBJ databases">
        <title>Sequencing the genomes of 1000 actinobacteria strains.</title>
        <authorList>
            <person name="Klenk H.-P."/>
        </authorList>
    </citation>
    <scope>NUCLEOTIDE SEQUENCE [LARGE SCALE GENOMIC DNA]</scope>
    <source>
        <strain evidence="3 4">DSM 105498</strain>
    </source>
</reference>
<keyword evidence="4" id="KW-1185">Reference proteome</keyword>
<feature type="region of interest" description="Disordered" evidence="2">
    <location>
        <begin position="68"/>
        <end position="88"/>
    </location>
</feature>
<dbReference type="GO" id="GO:0003677">
    <property type="term" value="F:DNA binding"/>
    <property type="evidence" value="ECO:0007669"/>
    <property type="project" value="UniProtKB-KW"/>
</dbReference>
<dbReference type="Proteomes" id="UP000589626">
    <property type="component" value="Unassembled WGS sequence"/>
</dbReference>
<evidence type="ECO:0000256" key="1">
    <source>
        <dbReference type="ARBA" id="ARBA00009981"/>
    </source>
</evidence>
<evidence type="ECO:0000256" key="2">
    <source>
        <dbReference type="SAM" id="MobiDB-lite"/>
    </source>
</evidence>
<dbReference type="SUPFAM" id="SSF143120">
    <property type="entry name" value="YefM-like"/>
    <property type="match status" value="1"/>
</dbReference>
<sequence length="88" mass="9892">MERIPHRRLRNDSSEILRRVADGESFEITNNGEVVAILAPPTAAVSWNLRIVKPAVRKGGWSRLKPVRLPPGSPALSETLDELREERL</sequence>
<protein>
    <submittedName>
        <fullName evidence="3">Antitoxin (DNA-binding transcriptional repressor) of toxin-antitoxin stability system</fullName>
    </submittedName>
</protein>
<keyword evidence="3" id="KW-0238">DNA-binding</keyword>
<comment type="similarity">
    <text evidence="1">Belongs to the phD/YefM antitoxin family.</text>
</comment>
<comment type="caution">
    <text evidence="3">The sequence shown here is derived from an EMBL/GenBank/DDBJ whole genome shotgun (WGS) entry which is preliminary data.</text>
</comment>
<dbReference type="NCBIfam" id="TIGR01552">
    <property type="entry name" value="phd_fam"/>
    <property type="match status" value="1"/>
</dbReference>
<dbReference type="EMBL" id="JACHWR010000001">
    <property type="protein sequence ID" value="MBB3040531.1"/>
    <property type="molecule type" value="Genomic_DNA"/>
</dbReference>
<accession>A0A7W4Z089</accession>
<dbReference type="AlphaFoldDB" id="A0A7W4Z089"/>